<keyword evidence="2" id="KW-1185">Reference proteome</keyword>
<protein>
    <submittedName>
        <fullName evidence="1">Uncharacterized protein</fullName>
    </submittedName>
</protein>
<organism evidence="1 2">
    <name type="scientific">Zalaria obscura</name>
    <dbReference type="NCBI Taxonomy" id="2024903"/>
    <lineage>
        <taxon>Eukaryota</taxon>
        <taxon>Fungi</taxon>
        <taxon>Dikarya</taxon>
        <taxon>Ascomycota</taxon>
        <taxon>Pezizomycotina</taxon>
        <taxon>Dothideomycetes</taxon>
        <taxon>Dothideomycetidae</taxon>
        <taxon>Dothideales</taxon>
        <taxon>Zalariaceae</taxon>
        <taxon>Zalaria</taxon>
    </lineage>
</organism>
<dbReference type="EMBL" id="JAMKPW020000040">
    <property type="protein sequence ID" value="KAK8198662.1"/>
    <property type="molecule type" value="Genomic_DNA"/>
</dbReference>
<reference evidence="1" key="1">
    <citation type="submission" date="2024-02" db="EMBL/GenBank/DDBJ databases">
        <title>Metagenome Assembled Genome of Zalaria obscura JY119.</title>
        <authorList>
            <person name="Vighnesh L."/>
            <person name="Jagadeeshwari U."/>
            <person name="Venkata Ramana C."/>
            <person name="Sasikala C."/>
        </authorList>
    </citation>
    <scope>NUCLEOTIDE SEQUENCE</scope>
    <source>
        <strain evidence="1">JY119</strain>
    </source>
</reference>
<accession>A0ACC3S605</accession>
<sequence>MQIGKLIVGPPQTGSQITGKIWDLMADMEEKTVESAAKPIGSSPAPSVEVVQEGRVFTQDEYHLATLGYKQELVRGLGLFENWAATFTSMNFISGIPVLFGWVMYSGGPQAAFANWTFVGGLSFVVSLAMAEIAAALPTAGGIYYWSYRLGGEEWGPFLSWMTAWWNWAGWVTVVPGVQQGSTNFLLSALEINYPNATVLTEGWFSWLLTSIGMVFAVLPNVYSQRILAWYFRFAIMIFFTLFFLYWIWFSVKASGNFQSRSGALNHFHNGINDGDTKQASDGYCWVISLLFGAWVFFGYDASAHLAEETKEASEVVAKGMWMATLSGWLLSVPTLIIVLFCMQDFEGIIGAAYSNNWAEYLVQLVGPKGATAILSMLWVDSTCATASCFMSAQRVTYAISRDNVLPGSKYFRRLSKNKKMPVNAAILVYCIAVALTTAVIGSYVAFSAITAAATIATNFSYLFPIIARQTVGRKRFEPAKWNLGRLSPFIGALASLYIGFLCIVLLLPQLYPVTGVRRIRMWRALCNRADKNTQETLNYAPVMIGAITLISVAGWFLPRIGGRHWFRGPKKTIEADEWQNARVEGKMD</sequence>
<evidence type="ECO:0000313" key="1">
    <source>
        <dbReference type="EMBL" id="KAK8198662.1"/>
    </source>
</evidence>
<comment type="caution">
    <text evidence="1">The sequence shown here is derived from an EMBL/GenBank/DDBJ whole genome shotgun (WGS) entry which is preliminary data.</text>
</comment>
<dbReference type="Proteomes" id="UP001320706">
    <property type="component" value="Unassembled WGS sequence"/>
</dbReference>
<evidence type="ECO:0000313" key="2">
    <source>
        <dbReference type="Proteomes" id="UP001320706"/>
    </source>
</evidence>
<name>A0ACC3S605_9PEZI</name>
<proteinExistence type="predicted"/>
<gene>
    <name evidence="1" type="ORF">M8818_006529</name>
</gene>